<dbReference type="InterPro" id="IPR036265">
    <property type="entry name" value="HIT-like_sf"/>
</dbReference>
<evidence type="ECO:0000313" key="11">
    <source>
        <dbReference type="EMBL" id="KAF6742350.1"/>
    </source>
</evidence>
<dbReference type="GO" id="GO:0005737">
    <property type="term" value="C:cytoplasm"/>
    <property type="evidence" value="ECO:0007669"/>
    <property type="project" value="TreeGrafter"/>
</dbReference>
<dbReference type="OrthoDB" id="418412at2759"/>
<evidence type="ECO:0000259" key="10">
    <source>
        <dbReference type="Pfam" id="PF02744"/>
    </source>
</evidence>
<proteinExistence type="inferred from homology"/>
<keyword evidence="6" id="KW-0479">Metal-binding</keyword>
<keyword evidence="7" id="KW-0862">Zinc</keyword>
<dbReference type="Pfam" id="PF02744">
    <property type="entry name" value="GalP_UDP_tr_C"/>
    <property type="match status" value="1"/>
</dbReference>
<keyword evidence="4 11" id="KW-0808">Transferase</keyword>
<comment type="similarity">
    <text evidence="2">Belongs to the galactose-1-phosphate uridylyltransferase type 1 family.</text>
</comment>
<evidence type="ECO:0000256" key="4">
    <source>
        <dbReference type="ARBA" id="ARBA00022679"/>
    </source>
</evidence>
<evidence type="ECO:0000256" key="8">
    <source>
        <dbReference type="ARBA" id="ARBA00023277"/>
    </source>
</evidence>
<dbReference type="PANTHER" id="PTHR11943:SF1">
    <property type="entry name" value="GALACTOSE-1-PHOSPHATE URIDYLYLTRANSFERASE"/>
    <property type="match status" value="1"/>
</dbReference>
<dbReference type="InterPro" id="IPR005849">
    <property type="entry name" value="GalP_Utransf_N"/>
</dbReference>
<evidence type="ECO:0000256" key="5">
    <source>
        <dbReference type="ARBA" id="ARBA00022695"/>
    </source>
</evidence>
<dbReference type="NCBIfam" id="TIGR00209">
    <property type="entry name" value="galT_1"/>
    <property type="match status" value="1"/>
</dbReference>
<dbReference type="PANTHER" id="PTHR11943">
    <property type="entry name" value="GALACTOSE-1-PHOSPHATE URIDYLYLTRANSFERASE"/>
    <property type="match status" value="1"/>
</dbReference>
<evidence type="ECO:0000256" key="7">
    <source>
        <dbReference type="ARBA" id="ARBA00022833"/>
    </source>
</evidence>
<dbReference type="EMBL" id="JACGCI010000187">
    <property type="protein sequence ID" value="KAF6742350.1"/>
    <property type="molecule type" value="Genomic_DNA"/>
</dbReference>
<dbReference type="SUPFAM" id="SSF54197">
    <property type="entry name" value="HIT-like"/>
    <property type="match status" value="2"/>
</dbReference>
<dbReference type="GO" id="GO:0033499">
    <property type="term" value="P:galactose catabolic process via UDP-galactose, Leloir pathway"/>
    <property type="evidence" value="ECO:0007669"/>
    <property type="project" value="TreeGrafter"/>
</dbReference>
<name>A0A8H6H888_9AGAR</name>
<organism evidence="11 12">
    <name type="scientific">Ephemerocybe angulata</name>
    <dbReference type="NCBI Taxonomy" id="980116"/>
    <lineage>
        <taxon>Eukaryota</taxon>
        <taxon>Fungi</taxon>
        <taxon>Dikarya</taxon>
        <taxon>Basidiomycota</taxon>
        <taxon>Agaricomycotina</taxon>
        <taxon>Agaricomycetes</taxon>
        <taxon>Agaricomycetidae</taxon>
        <taxon>Agaricales</taxon>
        <taxon>Agaricineae</taxon>
        <taxon>Psathyrellaceae</taxon>
        <taxon>Ephemerocybe</taxon>
    </lineage>
</organism>
<comment type="caution">
    <text evidence="11">The sequence shown here is derived from an EMBL/GenBank/DDBJ whole genome shotgun (WGS) entry which is preliminary data.</text>
</comment>
<dbReference type="UniPathway" id="UPA00214"/>
<dbReference type="GO" id="GO:0008108">
    <property type="term" value="F:UDP-glucose:hexose-1-phosphate uridylyltransferase activity"/>
    <property type="evidence" value="ECO:0007669"/>
    <property type="project" value="InterPro"/>
</dbReference>
<dbReference type="GO" id="GO:0008270">
    <property type="term" value="F:zinc ion binding"/>
    <property type="evidence" value="ECO:0007669"/>
    <property type="project" value="InterPro"/>
</dbReference>
<evidence type="ECO:0000256" key="3">
    <source>
        <dbReference type="ARBA" id="ARBA00016340"/>
    </source>
</evidence>
<feature type="domain" description="Galactose-1-phosphate uridyl transferase N-terminal" evidence="9">
    <location>
        <begin position="10"/>
        <end position="161"/>
    </location>
</feature>
<evidence type="ECO:0000256" key="6">
    <source>
        <dbReference type="ARBA" id="ARBA00022723"/>
    </source>
</evidence>
<evidence type="ECO:0000313" key="12">
    <source>
        <dbReference type="Proteomes" id="UP000521943"/>
    </source>
</evidence>
<dbReference type="PIRSF" id="PIRSF000808">
    <property type="entry name" value="GalT"/>
    <property type="match status" value="1"/>
</dbReference>
<evidence type="ECO:0000256" key="1">
    <source>
        <dbReference type="ARBA" id="ARBA00001947"/>
    </source>
</evidence>
<dbReference type="InterPro" id="IPR001937">
    <property type="entry name" value="GalP_UDPtransf1"/>
</dbReference>
<keyword evidence="8" id="KW-0119">Carbohydrate metabolism</keyword>
<comment type="cofactor">
    <cofactor evidence="1">
        <name>Zn(2+)</name>
        <dbReference type="ChEBI" id="CHEBI:29105"/>
    </cofactor>
</comment>
<dbReference type="AlphaFoldDB" id="A0A8H6H888"/>
<keyword evidence="12" id="KW-1185">Reference proteome</keyword>
<dbReference type="Proteomes" id="UP000521943">
    <property type="component" value="Unassembled WGS sequence"/>
</dbReference>
<dbReference type="Gene3D" id="3.30.428.10">
    <property type="entry name" value="HIT-like"/>
    <property type="match status" value="2"/>
</dbReference>
<dbReference type="InterPro" id="IPR005850">
    <property type="entry name" value="GalP_Utransf_C"/>
</dbReference>
<evidence type="ECO:0000259" key="9">
    <source>
        <dbReference type="Pfam" id="PF01087"/>
    </source>
</evidence>
<reference evidence="11 12" key="1">
    <citation type="submission" date="2020-07" db="EMBL/GenBank/DDBJ databases">
        <title>Comparative genomics of pyrophilous fungi reveals a link between fire events and developmental genes.</title>
        <authorList>
            <consortium name="DOE Joint Genome Institute"/>
            <person name="Steindorff A.S."/>
            <person name="Carver A."/>
            <person name="Calhoun S."/>
            <person name="Stillman K."/>
            <person name="Liu H."/>
            <person name="Lipzen A."/>
            <person name="Pangilinan J."/>
            <person name="Labutti K."/>
            <person name="Bruns T.D."/>
            <person name="Grigoriev I.V."/>
        </authorList>
    </citation>
    <scope>NUCLEOTIDE SEQUENCE [LARGE SCALE GENOMIC DNA]</scope>
    <source>
        <strain evidence="11 12">CBS 144469</strain>
    </source>
</reference>
<gene>
    <name evidence="11" type="ORF">DFP72DRAFT_1036754</name>
</gene>
<evidence type="ECO:0000256" key="2">
    <source>
        <dbReference type="ARBA" id="ARBA00010951"/>
    </source>
</evidence>
<dbReference type="Pfam" id="PF01087">
    <property type="entry name" value="GalP_UDP_transf"/>
    <property type="match status" value="1"/>
</dbReference>
<protein>
    <recommendedName>
        <fullName evidence="3">Galactose-1-phosphate uridylyltransferase</fullName>
    </recommendedName>
</protein>
<sequence length="352" mass="39659">MADTPVPSQFDPDVHPHRRYNPLLGEYVLVSPHRAKRPWQGQVEDAQKPDNLQYDPKCYLCPGNARIGGHQNPVYTSVHTFTNDFAAVLPPPLPDTEEPVHPLLKIEPVTGACDVVIFHPRHDLTLARLGTQDILNIIAEWCRLYKQRGSQDEIRYVQIFEAWSTSAIPNIPAAELASLARLPLMHPKDRRKAGKACLLCDYAHLEATDATAKRVVLKNDDWVAVVPWWAVWPFEILRFSQCSRTSGTFPSLLELTASEKTSLADILSGITIRYDNLFSCSFPKGEEDIHEVAHLHFHFEPPLLRSSTVRSSLLGAYELMSEPQRDLTPEQAAARLCACSDVHYLNDTRIAE</sequence>
<keyword evidence="5" id="KW-0548">Nucleotidyltransferase</keyword>
<accession>A0A8H6H888</accession>
<feature type="domain" description="Galactose-1-phosphate uridyl transferase C-terminal" evidence="10">
    <location>
        <begin position="195"/>
        <end position="346"/>
    </location>
</feature>